<dbReference type="OrthoDB" id="458286at2"/>
<sequence>MLQFLEKIGEWNPQFTREIKGRLKIFPILVTSAISLIVQSVVFLAQLGQIPGKEYQMSGQYCGIGKSYQEQISDLGQVLSKLQKNFFHYSSKQYFDAEKLENIRTQLQEVKNTRAHLQDILYKQPCPRSQIDMAEWWRDHWEYMFQALSVIFIFTLLVAGTYLLINNLAQEERKGTLNFIRLSPQSEVSVLTGKILGVPILVYLFVALAIPFHIFSGKLAGIAFSHIFSYYIVLVGSCIFFYSAACLFSLVTQFLGGFQPWLGAGAVLMFLTIVFSTAQYSNNLNNGAAWFRMFTPIDATSYLFPNFFRNYSERYFDKYKETQFFYIPIGANIASFIGMHLANFGLWTYGIWQGLLRRFRNPNTPVISKLQSYFLVIFIQVLSWGFTLQNVKNFYPNSSFGKPRPSYYDINTQILQNLPIFALFNFALMFGLIFILSHERQTIQDWARYRYKGTSTRKGWWHNSLLRDLIFGEKSPALLTFALCSLIITIPITIWVILSEHLNVRNNYAIDWLIEDVGRFKAILGIVLLVVLWGIGATVAQRMLLLKTSKRYLWALGTTSALLFAPAIILSILNNTIARNSALWLFSSYPWAALAETNLPIVFMALFTEVMVLGFLNVRLAKQIKLAGESATQALK</sequence>
<feature type="transmembrane region" description="Helical" evidence="1">
    <location>
        <begin position="414"/>
        <end position="436"/>
    </location>
</feature>
<keyword evidence="1" id="KW-0812">Transmembrane</keyword>
<feature type="transmembrane region" description="Helical" evidence="1">
    <location>
        <begin position="227"/>
        <end position="252"/>
    </location>
</feature>
<feature type="transmembrane region" description="Helical" evidence="1">
    <location>
        <begin position="477"/>
        <end position="498"/>
    </location>
</feature>
<evidence type="ECO:0000256" key="1">
    <source>
        <dbReference type="SAM" id="Phobius"/>
    </source>
</evidence>
<feature type="transmembrane region" description="Helical" evidence="1">
    <location>
        <begin position="373"/>
        <end position="391"/>
    </location>
</feature>
<keyword evidence="1" id="KW-1133">Transmembrane helix</keyword>
<feature type="transmembrane region" description="Helical" evidence="1">
    <location>
        <begin position="552"/>
        <end position="573"/>
    </location>
</feature>
<protein>
    <submittedName>
        <fullName evidence="2">Uncharacterized protein</fullName>
    </submittedName>
</protein>
<feature type="transmembrane region" description="Helical" evidence="1">
    <location>
        <begin position="518"/>
        <end position="540"/>
    </location>
</feature>
<dbReference type="RefSeq" id="WP_127085933.1">
    <property type="nucleotide sequence ID" value="NZ_RSCL01000027.1"/>
</dbReference>
<dbReference type="Proteomes" id="UP000271624">
    <property type="component" value="Unassembled WGS sequence"/>
</dbReference>
<feature type="transmembrane region" description="Helical" evidence="1">
    <location>
        <begin position="258"/>
        <end position="277"/>
    </location>
</feature>
<evidence type="ECO:0000313" key="3">
    <source>
        <dbReference type="Proteomes" id="UP000271624"/>
    </source>
</evidence>
<dbReference type="EMBL" id="RSCL01000027">
    <property type="protein sequence ID" value="RUS99166.1"/>
    <property type="molecule type" value="Genomic_DNA"/>
</dbReference>
<accession>A0A3S1C2M9</accession>
<reference evidence="2" key="2">
    <citation type="journal article" date="2019" name="Genome Biol. Evol.">
        <title>Day and night: Metabolic profiles and evolutionary relationships of six axenic non-marine cyanobacteria.</title>
        <authorList>
            <person name="Will S.E."/>
            <person name="Henke P."/>
            <person name="Boedeker C."/>
            <person name="Huang S."/>
            <person name="Brinkmann H."/>
            <person name="Rohde M."/>
            <person name="Jarek M."/>
            <person name="Friedl T."/>
            <person name="Seufert S."/>
            <person name="Schumacher M."/>
            <person name="Overmann J."/>
            <person name="Neumann-Schaal M."/>
            <person name="Petersen J."/>
        </authorList>
    </citation>
    <scope>NUCLEOTIDE SEQUENCE [LARGE SCALE GENOMIC DNA]</scope>
    <source>
        <strain evidence="2">PCC 7102</strain>
    </source>
</reference>
<keyword evidence="3" id="KW-1185">Reference proteome</keyword>
<name>A0A3S1C2M9_9CYAN</name>
<comment type="caution">
    <text evidence="2">The sequence shown here is derived from an EMBL/GenBank/DDBJ whole genome shotgun (WGS) entry which is preliminary data.</text>
</comment>
<evidence type="ECO:0000313" key="2">
    <source>
        <dbReference type="EMBL" id="RUS99166.1"/>
    </source>
</evidence>
<feature type="transmembrane region" description="Helical" evidence="1">
    <location>
        <begin position="325"/>
        <end position="352"/>
    </location>
</feature>
<feature type="transmembrane region" description="Helical" evidence="1">
    <location>
        <begin position="195"/>
        <end position="215"/>
    </location>
</feature>
<keyword evidence="1" id="KW-0472">Membrane</keyword>
<organism evidence="2 3">
    <name type="scientific">Dulcicalothrix desertica PCC 7102</name>
    <dbReference type="NCBI Taxonomy" id="232991"/>
    <lineage>
        <taxon>Bacteria</taxon>
        <taxon>Bacillati</taxon>
        <taxon>Cyanobacteriota</taxon>
        <taxon>Cyanophyceae</taxon>
        <taxon>Nostocales</taxon>
        <taxon>Calotrichaceae</taxon>
        <taxon>Dulcicalothrix</taxon>
    </lineage>
</organism>
<gene>
    <name evidence="2" type="ORF">DSM106972_078680</name>
</gene>
<feature type="transmembrane region" description="Helical" evidence="1">
    <location>
        <begin position="25"/>
        <end position="47"/>
    </location>
</feature>
<feature type="transmembrane region" description="Helical" evidence="1">
    <location>
        <begin position="143"/>
        <end position="165"/>
    </location>
</feature>
<dbReference type="AlphaFoldDB" id="A0A3S1C2M9"/>
<reference evidence="2" key="1">
    <citation type="submission" date="2018-12" db="EMBL/GenBank/DDBJ databases">
        <authorList>
            <person name="Will S."/>
            <person name="Neumann-Schaal M."/>
            <person name="Henke P."/>
        </authorList>
    </citation>
    <scope>NUCLEOTIDE SEQUENCE</scope>
    <source>
        <strain evidence="2">PCC 7102</strain>
    </source>
</reference>
<feature type="transmembrane region" description="Helical" evidence="1">
    <location>
        <begin position="593"/>
        <end position="616"/>
    </location>
</feature>
<proteinExistence type="predicted"/>